<organism evidence="18 19">
    <name type="scientific">Rickettsia canadensis str. CA410</name>
    <dbReference type="NCBI Taxonomy" id="1105107"/>
    <lineage>
        <taxon>Bacteria</taxon>
        <taxon>Pseudomonadati</taxon>
        <taxon>Pseudomonadota</taxon>
        <taxon>Alphaproteobacteria</taxon>
        <taxon>Rickettsiales</taxon>
        <taxon>Rickettsiaceae</taxon>
        <taxon>Rickettsieae</taxon>
        <taxon>Rickettsia</taxon>
        <taxon>belli group</taxon>
    </lineage>
</organism>
<dbReference type="Pfam" id="PF01512">
    <property type="entry name" value="Complex1_51K"/>
    <property type="match status" value="1"/>
</dbReference>
<dbReference type="PROSITE" id="PS00645">
    <property type="entry name" value="COMPLEX1_51K_2"/>
    <property type="match status" value="1"/>
</dbReference>
<evidence type="ECO:0000256" key="12">
    <source>
        <dbReference type="ARBA" id="ARBA00023014"/>
    </source>
</evidence>
<dbReference type="Pfam" id="PF22461">
    <property type="entry name" value="SLBB_2"/>
    <property type="match status" value="1"/>
</dbReference>
<evidence type="ECO:0000256" key="15">
    <source>
        <dbReference type="ARBA" id="ARBA00047712"/>
    </source>
</evidence>
<evidence type="ECO:0000256" key="8">
    <source>
        <dbReference type="ARBA" id="ARBA00022719"/>
    </source>
</evidence>
<dbReference type="EMBL" id="CP003304">
    <property type="protein sequence ID" value="AFB20690.1"/>
    <property type="molecule type" value="Genomic_DNA"/>
</dbReference>
<dbReference type="Gene3D" id="1.20.1440.230">
    <property type="entry name" value="NADH-ubiquinone oxidoreductase 51kDa subunit, iron-sulphur binding domain"/>
    <property type="match status" value="1"/>
</dbReference>
<dbReference type="InterPro" id="IPR037225">
    <property type="entry name" value="Nuo51_FMN-bd_sf"/>
</dbReference>
<evidence type="ECO:0000256" key="2">
    <source>
        <dbReference type="ARBA" id="ARBA00001966"/>
    </source>
</evidence>
<evidence type="ECO:0000256" key="9">
    <source>
        <dbReference type="ARBA" id="ARBA00022723"/>
    </source>
</evidence>
<comment type="catalytic activity">
    <reaction evidence="15 16">
        <text>a quinone + NADH + 5 H(+)(in) = a quinol + NAD(+) + 4 H(+)(out)</text>
        <dbReference type="Rhea" id="RHEA:57888"/>
        <dbReference type="ChEBI" id="CHEBI:15378"/>
        <dbReference type="ChEBI" id="CHEBI:24646"/>
        <dbReference type="ChEBI" id="CHEBI:57540"/>
        <dbReference type="ChEBI" id="CHEBI:57945"/>
        <dbReference type="ChEBI" id="CHEBI:132124"/>
    </reaction>
</comment>
<evidence type="ECO:0000256" key="10">
    <source>
        <dbReference type="ARBA" id="ARBA00022967"/>
    </source>
</evidence>
<dbReference type="InterPro" id="IPR011538">
    <property type="entry name" value="Nuo51_FMN-bd"/>
</dbReference>
<dbReference type="EC" id="7.1.1.-" evidence="16"/>
<dbReference type="NCBIfam" id="TIGR01959">
    <property type="entry name" value="nuoF_fam"/>
    <property type="match status" value="1"/>
</dbReference>
<dbReference type="Proteomes" id="UP000007878">
    <property type="component" value="Chromosome"/>
</dbReference>
<reference evidence="19" key="1">
    <citation type="submission" date="2012-02" db="EMBL/GenBank/DDBJ databases">
        <title>Complete genome sequence of Rickettsia parkeri strain Portsmouth.</title>
        <authorList>
            <person name="Johnson S.L."/>
            <person name="Munk A.C."/>
            <person name="Han S."/>
            <person name="Bruce D.C."/>
            <person name="Dasch G.A."/>
        </authorList>
    </citation>
    <scope>NUCLEOTIDE SEQUENCE [LARGE SCALE GENOMIC DNA]</scope>
    <source>
        <strain evidence="19">CA410</strain>
    </source>
</reference>
<evidence type="ECO:0000256" key="3">
    <source>
        <dbReference type="ARBA" id="ARBA00007523"/>
    </source>
</evidence>
<dbReference type="InterPro" id="IPR019575">
    <property type="entry name" value="Nuop51_4Fe4S-bd"/>
</dbReference>
<protein>
    <recommendedName>
        <fullName evidence="4 16">NADH-quinone oxidoreductase subunit F</fullName>
        <ecNumber evidence="16">7.1.1.-</ecNumber>
    </recommendedName>
</protein>
<gene>
    <name evidence="18" type="ORF">RCA_00565</name>
</gene>
<evidence type="ECO:0000256" key="7">
    <source>
        <dbReference type="ARBA" id="ARBA00022643"/>
    </source>
</evidence>
<sequence length="420" mass="46087">MLKEEDKIFINLHGQQSHDLKSSKKRGDWDNTKALLDKGRDFIIEEVKQSGLRGRGGAGFSTGMKWSFMPKNSEKPCYLVVNADESEPGTCKDRDILRFEPHKLIEGCLLASFAIGANNCYIYIRGEFYNEASNIQRALDEAYKDGLIGKNACGSGFDCNIYLHCGAGAYICGEETALLESLEGKKGMPRLKPPFPAIFGLYGCPTTINNVESIAVVPTILRRGANWFASIGKPNNTGTKVFCISGHVNKPCNVEEVMGIPLKELIEKYAGGVQGGWNNLKAIIPGGSSVPLIPKSICETVDMDFDSLRTAGSGLGTGGIIVMNKSTDIVYAIARLSKFYMHESCGQCTPCREGTGWMWRVMMRLVKGNAKKSEIDQLLSVTKAIEGHTICALGDAAAWPIQGLIRHFRDEIEERICHLM</sequence>
<evidence type="ECO:0000259" key="17">
    <source>
        <dbReference type="SMART" id="SM00928"/>
    </source>
</evidence>
<evidence type="ECO:0000256" key="14">
    <source>
        <dbReference type="ARBA" id="ARBA00025189"/>
    </source>
</evidence>
<evidence type="ECO:0000256" key="4">
    <source>
        <dbReference type="ARBA" id="ARBA00019901"/>
    </source>
</evidence>
<evidence type="ECO:0000313" key="18">
    <source>
        <dbReference type="EMBL" id="AFB20690.1"/>
    </source>
</evidence>
<dbReference type="NCBIfam" id="NF010120">
    <property type="entry name" value="PRK13596.1"/>
    <property type="match status" value="1"/>
</dbReference>
<keyword evidence="19" id="KW-1185">Reference proteome</keyword>
<comment type="function">
    <text evidence="14">NDH-1 shuttles electrons from NADH, via FMN and iron-sulfur (Fe-S) centers, to quinones in the respiratory chain. Couples the redox reaction to proton translocation (for every two electrons transferred, four hydrogen ions are translocated across the cytoplasmic membrane), and thus conserves the redox energy in a proton gradient.</text>
</comment>
<dbReference type="GO" id="GO:0016491">
    <property type="term" value="F:oxidoreductase activity"/>
    <property type="evidence" value="ECO:0007669"/>
    <property type="project" value="UniProtKB-KW"/>
</dbReference>
<dbReference type="Gene3D" id="3.10.20.600">
    <property type="match status" value="1"/>
</dbReference>
<keyword evidence="9 16" id="KW-0479">Metal-binding</keyword>
<comment type="cofactor">
    <cofactor evidence="2 16">
        <name>[4Fe-4S] cluster</name>
        <dbReference type="ChEBI" id="CHEBI:49883"/>
    </cofactor>
</comment>
<keyword evidence="13 16" id="KW-0520">NAD</keyword>
<evidence type="ECO:0000256" key="16">
    <source>
        <dbReference type="RuleBase" id="RU364066"/>
    </source>
</evidence>
<keyword evidence="12 16" id="KW-0411">Iron-sulfur</keyword>
<keyword evidence="11 16" id="KW-0408">Iron</keyword>
<evidence type="ECO:0000256" key="5">
    <source>
        <dbReference type="ARBA" id="ARBA00022485"/>
    </source>
</evidence>
<keyword evidence="10" id="KW-1278">Translocase</keyword>
<dbReference type="Pfam" id="PF10589">
    <property type="entry name" value="NADH_4Fe-4S"/>
    <property type="match status" value="1"/>
</dbReference>
<evidence type="ECO:0000256" key="11">
    <source>
        <dbReference type="ARBA" id="ARBA00023004"/>
    </source>
</evidence>
<dbReference type="SUPFAM" id="SSF140490">
    <property type="entry name" value="Nqo1C-terminal domain-like"/>
    <property type="match status" value="1"/>
</dbReference>
<dbReference type="Gene3D" id="3.40.50.11540">
    <property type="entry name" value="NADH-ubiquinone oxidoreductase 51kDa subunit"/>
    <property type="match status" value="1"/>
</dbReference>
<keyword evidence="18" id="KW-0560">Oxidoreductase</keyword>
<dbReference type="SUPFAM" id="SSF142019">
    <property type="entry name" value="Nqo1 FMN-binding domain-like"/>
    <property type="match status" value="1"/>
</dbReference>
<keyword evidence="7 16" id="KW-0288">FMN</keyword>
<dbReference type="InterPro" id="IPR050837">
    <property type="entry name" value="ComplexI_51kDa_subunit"/>
</dbReference>
<keyword evidence="6 16" id="KW-0285">Flavoprotein</keyword>
<dbReference type="PANTHER" id="PTHR11780:SF10">
    <property type="entry name" value="NADH DEHYDROGENASE [UBIQUINONE] FLAVOPROTEIN 1, MITOCHONDRIAL"/>
    <property type="match status" value="1"/>
</dbReference>
<dbReference type="InterPro" id="IPR054765">
    <property type="entry name" value="SLBB_dom"/>
</dbReference>
<comment type="cofactor">
    <cofactor evidence="1 16">
        <name>FMN</name>
        <dbReference type="ChEBI" id="CHEBI:58210"/>
    </cofactor>
</comment>
<dbReference type="InterPro" id="IPR001949">
    <property type="entry name" value="NADH-UbQ_OxRdtase_51kDa_CS"/>
</dbReference>
<dbReference type="InterPro" id="IPR037207">
    <property type="entry name" value="Nuop51_4Fe4S-bd_sf"/>
</dbReference>
<dbReference type="SUPFAM" id="SSF142984">
    <property type="entry name" value="Nqo1 middle domain-like"/>
    <property type="match status" value="1"/>
</dbReference>
<evidence type="ECO:0000256" key="13">
    <source>
        <dbReference type="ARBA" id="ARBA00023027"/>
    </source>
</evidence>
<dbReference type="SMART" id="SM00928">
    <property type="entry name" value="NADH_4Fe-4S"/>
    <property type="match status" value="1"/>
</dbReference>
<keyword evidence="8 16" id="KW-0874">Quinone</keyword>
<evidence type="ECO:0000256" key="6">
    <source>
        <dbReference type="ARBA" id="ARBA00022630"/>
    </source>
</evidence>
<feature type="domain" description="NADH-ubiquinone oxidoreductase 51kDa subunit iron-sulphur binding" evidence="17">
    <location>
        <begin position="330"/>
        <end position="375"/>
    </location>
</feature>
<evidence type="ECO:0000256" key="1">
    <source>
        <dbReference type="ARBA" id="ARBA00001917"/>
    </source>
</evidence>
<dbReference type="RefSeq" id="WP_014363569.1">
    <property type="nucleotide sequence ID" value="NC_016929.1"/>
</dbReference>
<dbReference type="PANTHER" id="PTHR11780">
    <property type="entry name" value="NADH-UBIQUINONE OXIDOREDUCTASE FLAVOPROTEIN 1 NDUFV1"/>
    <property type="match status" value="1"/>
</dbReference>
<keyword evidence="5 16" id="KW-0004">4Fe-4S</keyword>
<comment type="similarity">
    <text evidence="3 16">Belongs to the complex I 51 kDa subunit family.</text>
</comment>
<dbReference type="PROSITE" id="PS00644">
    <property type="entry name" value="COMPLEX1_51K_1"/>
    <property type="match status" value="1"/>
</dbReference>
<evidence type="ECO:0000313" key="19">
    <source>
        <dbReference type="Proteomes" id="UP000007878"/>
    </source>
</evidence>
<dbReference type="InterPro" id="IPR011537">
    <property type="entry name" value="NADH-UbQ_OxRdtase_suF"/>
</dbReference>
<proteinExistence type="inferred from homology"/>
<name>A0ABM5MRY6_RICCA</name>
<accession>A0ABM5MRY6</accession>